<evidence type="ECO:0000256" key="12">
    <source>
        <dbReference type="SAM" id="MobiDB-lite"/>
    </source>
</evidence>
<dbReference type="InterPro" id="IPR026876">
    <property type="entry name" value="Fn3_assoc_repeat"/>
</dbReference>
<dbReference type="WBParaSite" id="maker-uti_cns_0045504-snap-gene-0.2-mRNA-1">
    <property type="protein sequence ID" value="maker-uti_cns_0045504-snap-gene-0.2-mRNA-1"/>
    <property type="gene ID" value="maker-uti_cns_0045504-snap-gene-0.2"/>
</dbReference>
<dbReference type="InterPro" id="IPR037104">
    <property type="entry name" value="Annexin_sf"/>
</dbReference>
<evidence type="ECO:0000313" key="14">
    <source>
        <dbReference type="WBParaSite" id="maker-uti_cns_0045504-snap-gene-0.2-mRNA-1"/>
    </source>
</evidence>
<dbReference type="GO" id="GO:0005544">
    <property type="term" value="F:calcium-dependent phospholipid binding"/>
    <property type="evidence" value="ECO:0007669"/>
    <property type="project" value="UniProtKB-KW"/>
</dbReference>
<dbReference type="GO" id="GO:0001786">
    <property type="term" value="F:phosphatidylserine binding"/>
    <property type="evidence" value="ECO:0007669"/>
    <property type="project" value="TreeGrafter"/>
</dbReference>
<keyword evidence="6 11" id="KW-0041">Annexin</keyword>
<comment type="similarity">
    <text evidence="3 11">Belongs to the annexin family.</text>
</comment>
<comment type="domain">
    <text evidence="11">A pair of annexin repeats may form one binding site for calcium and phospholipid.</text>
</comment>
<protein>
    <recommendedName>
        <fullName evidence="11">Annexin</fullName>
    </recommendedName>
</protein>
<feature type="compositionally biased region" description="Basic and acidic residues" evidence="12">
    <location>
        <begin position="426"/>
        <end position="437"/>
    </location>
</feature>
<dbReference type="PANTHER" id="PTHR10502:SF239">
    <property type="entry name" value="ANNEXIN A7"/>
    <property type="match status" value="1"/>
</dbReference>
<dbReference type="PRINTS" id="PR00196">
    <property type="entry name" value="ANNEXIN"/>
</dbReference>
<dbReference type="PANTHER" id="PTHR10502">
    <property type="entry name" value="ANNEXIN"/>
    <property type="match status" value="1"/>
</dbReference>
<feature type="compositionally biased region" description="Polar residues" evidence="12">
    <location>
        <begin position="188"/>
        <end position="200"/>
    </location>
</feature>
<dbReference type="SUPFAM" id="SSF47874">
    <property type="entry name" value="Annexin"/>
    <property type="match status" value="1"/>
</dbReference>
<evidence type="ECO:0000313" key="13">
    <source>
        <dbReference type="Proteomes" id="UP000095280"/>
    </source>
</evidence>
<sequence>MPSAGGIAAPVVTPLRSHVNGKPSTCIDTSTYIEMSTESNNCNIFFTTDGTRPDPNKRFLNGREVTFQYRAPFCLKPGKRIVKSVAMHRVTKQQSFVTSRTYHCEDVHGWNEIDDCLDQSSVSNSDINGWDSDLEDGLRTRRRNGGGRRSNSRDRLRRSGAGGASAAAAAASGPYEAWERTDPADDLSASSVPDQGFSAVNHSGTQINLYGGGAAGGPTGGLGWEVRTPNDVNFRGGFPGQPPSAVPALPDPSLQGVTPQQLNQLTQQLSQRMDETRKSTLDDIRRLVDESKKTEKVEKIVADPPCLPVSKGDGDFKTQLQHVYAHLLQFARKDGGFQAAIEDQKFGKVLSAELDESDDSFLLTIHIAKPGHKKPLHAPKSINKRSSDPKPKPFMPPSKSASRDPAPPPPPPPPKKAEKPPPPPSHKVETEVKKTDHEKADAIVLKEEKPPEPAGEAFFLQEEYVQEGTLKPYPNFSAAADAEQLRKAMKGLGTNEESIINVLGHRTVTQRMEIVRTFKMKYGKDLKRELDSELSGNFNKICQNLCLGPAEYDAKELREAVKGLGTDEDCLIEVICTRTQAQIEEIKKIYKATYNRELEDDVMSDTSGHFKRILVSLLTGARPEGSSYDPEQVKKDAQALQEAGVGKWGTDESKFNEILCGNNNAHLRALFAEYEKLTGKTLEDSLKAEMSGDLLRAMLTLVRCIQNKPAYFAKSLQKAMKGLGTNDKTLLRIVISRCEVDMVQIKTAFQKEFGQSLAEWIKDDTSGDYRKILLALIGDA</sequence>
<evidence type="ECO:0000256" key="9">
    <source>
        <dbReference type="ARBA" id="ARBA00059330"/>
    </source>
</evidence>
<dbReference type="Proteomes" id="UP000095280">
    <property type="component" value="Unplaced"/>
</dbReference>
<dbReference type="GO" id="GO:0005576">
    <property type="term" value="C:extracellular region"/>
    <property type="evidence" value="ECO:0007669"/>
    <property type="project" value="UniProtKB-SubCell"/>
</dbReference>
<evidence type="ECO:0000256" key="10">
    <source>
        <dbReference type="ARBA" id="ARBA00060393"/>
    </source>
</evidence>
<evidence type="ECO:0000256" key="4">
    <source>
        <dbReference type="ARBA" id="ARBA00022737"/>
    </source>
</evidence>
<evidence type="ECO:0000256" key="5">
    <source>
        <dbReference type="ARBA" id="ARBA00022837"/>
    </source>
</evidence>
<evidence type="ECO:0000256" key="6">
    <source>
        <dbReference type="ARBA" id="ARBA00023216"/>
    </source>
</evidence>
<accession>A0A1I8J288</accession>
<dbReference type="FunFam" id="1.10.220.10:FF:000002">
    <property type="entry name" value="Annexin"/>
    <property type="match status" value="1"/>
</dbReference>
<comment type="function">
    <text evidence="8">Calcium/phospholipid-binding protein which promotes membrane fusion and is involved in exocytosis.</text>
</comment>
<dbReference type="InterPro" id="IPR018502">
    <property type="entry name" value="Annexin_repeat"/>
</dbReference>
<keyword evidence="4 11" id="KW-0677">Repeat</keyword>
<keyword evidence="13" id="KW-1185">Reference proteome</keyword>
<comment type="subcellular location">
    <subcellularLocation>
        <location evidence="1">Host cell</location>
    </subcellularLocation>
    <subcellularLocation>
        <location evidence="2">Secreted</location>
        <location evidence="2">Extracellular exosome</location>
    </subcellularLocation>
    <subcellularLocation>
        <location evidence="10">Tegument</location>
    </subcellularLocation>
</comment>
<dbReference type="Pfam" id="PF00191">
    <property type="entry name" value="Annexin"/>
    <property type="match status" value="4"/>
</dbReference>
<dbReference type="GO" id="GO:0005737">
    <property type="term" value="C:cytoplasm"/>
    <property type="evidence" value="ECO:0007669"/>
    <property type="project" value="TreeGrafter"/>
</dbReference>
<evidence type="ECO:0000256" key="2">
    <source>
        <dbReference type="ARBA" id="ARBA00004550"/>
    </source>
</evidence>
<dbReference type="Gene3D" id="1.10.220.10">
    <property type="entry name" value="Annexin"/>
    <property type="match status" value="4"/>
</dbReference>
<feature type="region of interest" description="Disordered" evidence="12">
    <location>
        <begin position="128"/>
        <end position="200"/>
    </location>
</feature>
<dbReference type="PROSITE" id="PS00223">
    <property type="entry name" value="ANNEXIN_1"/>
    <property type="match status" value="2"/>
</dbReference>
<evidence type="ECO:0000256" key="8">
    <source>
        <dbReference type="ARBA" id="ARBA00037210"/>
    </source>
</evidence>
<feature type="compositionally biased region" description="Pro residues" evidence="12">
    <location>
        <begin position="405"/>
        <end position="425"/>
    </location>
</feature>
<feature type="compositionally biased region" description="Low complexity" evidence="12">
    <location>
        <begin position="164"/>
        <end position="173"/>
    </location>
</feature>
<comment type="function">
    <text evidence="9">Involved in reproduction of the worm. Involved in host-parasite interaction. Delivered into the host cell by means of parasite exosomes. Binds to acidic phospholipid membranes in a calcium-dependent manner in vitro. Causes aggregation of liposomes in the presence of calcium, but not in its absence. Likely to promote membrane fusion. May provide structural integrity within the tegument.</text>
</comment>
<evidence type="ECO:0000256" key="7">
    <source>
        <dbReference type="ARBA" id="ARBA00023302"/>
    </source>
</evidence>
<dbReference type="GO" id="GO:0005634">
    <property type="term" value="C:nucleus"/>
    <property type="evidence" value="ECO:0007669"/>
    <property type="project" value="TreeGrafter"/>
</dbReference>
<evidence type="ECO:0000256" key="11">
    <source>
        <dbReference type="RuleBase" id="RU003540"/>
    </source>
</evidence>
<organism evidence="13 14">
    <name type="scientific">Macrostomum lignano</name>
    <dbReference type="NCBI Taxonomy" id="282301"/>
    <lineage>
        <taxon>Eukaryota</taxon>
        <taxon>Metazoa</taxon>
        <taxon>Spiralia</taxon>
        <taxon>Lophotrochozoa</taxon>
        <taxon>Platyhelminthes</taxon>
        <taxon>Rhabditophora</taxon>
        <taxon>Macrostomorpha</taxon>
        <taxon>Macrostomida</taxon>
        <taxon>Macrostomidae</taxon>
        <taxon>Macrostomum</taxon>
    </lineage>
</organism>
<dbReference type="GO" id="GO:0012506">
    <property type="term" value="C:vesicle membrane"/>
    <property type="evidence" value="ECO:0007669"/>
    <property type="project" value="TreeGrafter"/>
</dbReference>
<dbReference type="Pfam" id="PF13287">
    <property type="entry name" value="Fn3_assoc"/>
    <property type="match status" value="1"/>
</dbReference>
<dbReference type="FunFam" id="1.10.220.10:FF:000001">
    <property type="entry name" value="Annexin"/>
    <property type="match status" value="1"/>
</dbReference>
<dbReference type="InterPro" id="IPR018252">
    <property type="entry name" value="Annexin_repeat_CS"/>
</dbReference>
<name>A0A1I8J288_9PLAT</name>
<reference evidence="14" key="1">
    <citation type="submission" date="2016-11" db="UniProtKB">
        <authorList>
            <consortium name="WormBaseParasite"/>
        </authorList>
    </citation>
    <scope>IDENTIFICATION</scope>
</reference>
<keyword evidence="7 11" id="KW-0111">Calcium/phospholipid-binding</keyword>
<dbReference type="InterPro" id="IPR001464">
    <property type="entry name" value="Annexin"/>
</dbReference>
<dbReference type="GO" id="GO:0043657">
    <property type="term" value="C:host cell"/>
    <property type="evidence" value="ECO:0007669"/>
    <property type="project" value="UniProtKB-SubCell"/>
</dbReference>
<dbReference type="FunFam" id="1.10.220.10:FF:000004">
    <property type="entry name" value="Annexin"/>
    <property type="match status" value="1"/>
</dbReference>
<dbReference type="PROSITE" id="PS51897">
    <property type="entry name" value="ANNEXIN_2"/>
    <property type="match status" value="4"/>
</dbReference>
<dbReference type="GO" id="GO:0005509">
    <property type="term" value="F:calcium ion binding"/>
    <property type="evidence" value="ECO:0007669"/>
    <property type="project" value="InterPro"/>
</dbReference>
<dbReference type="SMART" id="SM00335">
    <property type="entry name" value="ANX"/>
    <property type="match status" value="4"/>
</dbReference>
<keyword evidence="5 11" id="KW-0106">Calcium</keyword>
<evidence type="ECO:0000256" key="1">
    <source>
        <dbReference type="ARBA" id="ARBA00004340"/>
    </source>
</evidence>
<dbReference type="AlphaFoldDB" id="A0A1I8J288"/>
<dbReference type="GO" id="GO:0005886">
    <property type="term" value="C:plasma membrane"/>
    <property type="evidence" value="ECO:0007669"/>
    <property type="project" value="TreeGrafter"/>
</dbReference>
<evidence type="ECO:0000256" key="3">
    <source>
        <dbReference type="ARBA" id="ARBA00007831"/>
    </source>
</evidence>
<dbReference type="FunFam" id="1.10.220.10:FF:000003">
    <property type="entry name" value="Annexin"/>
    <property type="match status" value="1"/>
</dbReference>
<proteinExistence type="inferred from homology"/>
<feature type="region of interest" description="Disordered" evidence="12">
    <location>
        <begin position="372"/>
        <end position="437"/>
    </location>
</feature>